<evidence type="ECO:0000259" key="8">
    <source>
        <dbReference type="SMART" id="SM00849"/>
    </source>
</evidence>
<dbReference type="NCBIfam" id="TIGR03413">
    <property type="entry name" value="GSH_gloB"/>
    <property type="match status" value="1"/>
</dbReference>
<keyword evidence="10" id="KW-1185">Reference proteome</keyword>
<keyword evidence="4 7" id="KW-0479">Metal-binding</keyword>
<dbReference type="SUPFAM" id="SSF56281">
    <property type="entry name" value="Metallo-hydrolase/oxidoreductase"/>
    <property type="match status" value="1"/>
</dbReference>
<keyword evidence="5 7" id="KW-0378">Hydrolase</keyword>
<reference evidence="9 10" key="1">
    <citation type="submission" date="2024-06" db="EMBL/GenBank/DDBJ databases">
        <title>Genomic Encyclopedia of Type Strains, Phase IV (KMG-IV): sequencing the most valuable type-strain genomes for metagenomic binning, comparative biology and taxonomic classification.</title>
        <authorList>
            <person name="Goeker M."/>
        </authorList>
    </citation>
    <scope>NUCLEOTIDE SEQUENCE [LARGE SCALE GENOMIC DNA]</scope>
    <source>
        <strain evidence="9 10">DSM 21460</strain>
    </source>
</reference>
<dbReference type="InterPro" id="IPR035680">
    <property type="entry name" value="Clx_II_MBL"/>
</dbReference>
<dbReference type="SMART" id="SM00849">
    <property type="entry name" value="Lactamase_B"/>
    <property type="match status" value="1"/>
</dbReference>
<sequence>MNINAVKSFSDNYIWIIEISGEYIVVDPGEAKPVIEFLKTKPAAILLTHEHADHVGGVEEIKEEYGDVYVYGPSETEKFNSETVKEGSVFEILGKSFKVFDTPGHTMHHVSYLIDDKLFCGDALFLAGCGRVFTGDYESAFNTLKKFSELDDNILVYPAHEYSLANLEFTKAYRQSPAVLEEYNRIKELRDKEKITLPTTIGKEKQINPFMRAKDLEEFIDLRKLKDDF</sequence>
<feature type="binding site" evidence="7">
    <location>
        <position position="122"/>
    </location>
    <ligand>
        <name>Zn(2+)</name>
        <dbReference type="ChEBI" id="CHEBI:29105"/>
        <label>2</label>
    </ligand>
</feature>
<dbReference type="InterPro" id="IPR032282">
    <property type="entry name" value="HAGH_C"/>
</dbReference>
<evidence type="ECO:0000256" key="5">
    <source>
        <dbReference type="ARBA" id="ARBA00022801"/>
    </source>
</evidence>
<comment type="cofactor">
    <cofactor evidence="7">
        <name>Zn(2+)</name>
        <dbReference type="ChEBI" id="CHEBI:29105"/>
    </cofactor>
    <text evidence="7">Binds 2 Zn(2+) ions per subunit.</text>
</comment>
<dbReference type="HAMAP" id="MF_01374">
    <property type="entry name" value="Glyoxalase_2"/>
    <property type="match status" value="1"/>
</dbReference>
<comment type="caution">
    <text evidence="9">The sequence shown here is derived from an EMBL/GenBank/DDBJ whole genome shotgun (WGS) entry which is preliminary data.</text>
</comment>
<dbReference type="EMBL" id="JBEPMA010000006">
    <property type="protein sequence ID" value="MET3617620.1"/>
    <property type="molecule type" value="Genomic_DNA"/>
</dbReference>
<name>A0ABV2J9Z0_9FIRM</name>
<dbReference type="PANTHER" id="PTHR43705">
    <property type="entry name" value="HYDROXYACYLGLUTATHIONE HYDROLASE"/>
    <property type="match status" value="1"/>
</dbReference>
<dbReference type="InterPro" id="IPR017782">
    <property type="entry name" value="Hydroxyacylglutathione_Hdrlase"/>
</dbReference>
<feature type="binding site" evidence="7">
    <location>
        <position position="51"/>
    </location>
    <ligand>
        <name>Zn(2+)</name>
        <dbReference type="ChEBI" id="CHEBI:29105"/>
        <label>1</label>
    </ligand>
</feature>
<feature type="binding site" evidence="7">
    <location>
        <position position="122"/>
    </location>
    <ligand>
        <name>Zn(2+)</name>
        <dbReference type="ChEBI" id="CHEBI:29105"/>
        <label>1</label>
    </ligand>
</feature>
<feature type="binding site" evidence="7">
    <location>
        <position position="53"/>
    </location>
    <ligand>
        <name>Zn(2+)</name>
        <dbReference type="ChEBI" id="CHEBI:29105"/>
        <label>2</label>
    </ligand>
</feature>
<dbReference type="PROSITE" id="PS00743">
    <property type="entry name" value="BETA_LACTAMASE_B_1"/>
    <property type="match status" value="1"/>
</dbReference>
<proteinExistence type="inferred from homology"/>
<dbReference type="InterPro" id="IPR036866">
    <property type="entry name" value="RibonucZ/Hydroxyglut_hydro"/>
</dbReference>
<evidence type="ECO:0000256" key="4">
    <source>
        <dbReference type="ARBA" id="ARBA00022723"/>
    </source>
</evidence>
<evidence type="ECO:0000256" key="3">
    <source>
        <dbReference type="ARBA" id="ARBA00006759"/>
    </source>
</evidence>
<dbReference type="InterPro" id="IPR050110">
    <property type="entry name" value="Glyoxalase_II_hydrolase"/>
</dbReference>
<comment type="catalytic activity">
    <reaction evidence="1 7">
        <text>an S-(2-hydroxyacyl)glutathione + H2O = a 2-hydroxy carboxylate + glutathione + H(+)</text>
        <dbReference type="Rhea" id="RHEA:21864"/>
        <dbReference type="ChEBI" id="CHEBI:15377"/>
        <dbReference type="ChEBI" id="CHEBI:15378"/>
        <dbReference type="ChEBI" id="CHEBI:57925"/>
        <dbReference type="ChEBI" id="CHEBI:58896"/>
        <dbReference type="ChEBI" id="CHEBI:71261"/>
        <dbReference type="EC" id="3.1.2.6"/>
    </reaction>
</comment>
<dbReference type="CDD" id="cd07723">
    <property type="entry name" value="hydroxyacylglutathione_hydrolase_MBL-fold"/>
    <property type="match status" value="1"/>
</dbReference>
<comment type="pathway">
    <text evidence="2 7">Secondary metabolite metabolism; methylglyoxal degradation; (R)-lactate from methylglyoxal: step 2/2.</text>
</comment>
<evidence type="ECO:0000256" key="6">
    <source>
        <dbReference type="ARBA" id="ARBA00022833"/>
    </source>
</evidence>
<dbReference type="Proteomes" id="UP001549162">
    <property type="component" value="Unassembled WGS sequence"/>
</dbReference>
<dbReference type="Gene3D" id="3.60.15.10">
    <property type="entry name" value="Ribonuclease Z/Hydroxyacylglutathione hydrolase-like"/>
    <property type="match status" value="1"/>
</dbReference>
<dbReference type="InterPro" id="IPR001018">
    <property type="entry name" value="Beta-lactamase_class-B_CS"/>
</dbReference>
<protein>
    <recommendedName>
        <fullName evidence="7">Hydroxyacylglutathione hydrolase</fullName>
        <ecNumber evidence="7">3.1.2.6</ecNumber>
    </recommendedName>
    <alternativeName>
        <fullName evidence="7">Glyoxalase II</fullName>
        <shortName evidence="7">Glx II</shortName>
    </alternativeName>
</protein>
<feature type="binding site" evidence="7">
    <location>
        <position position="160"/>
    </location>
    <ligand>
        <name>Zn(2+)</name>
        <dbReference type="ChEBI" id="CHEBI:29105"/>
        <label>2</label>
    </ligand>
</feature>
<evidence type="ECO:0000256" key="7">
    <source>
        <dbReference type="HAMAP-Rule" id="MF_01374"/>
    </source>
</evidence>
<organism evidence="9 10">
    <name type="scientific">Peptoniphilus olsenii</name>
    <dbReference type="NCBI Taxonomy" id="411570"/>
    <lineage>
        <taxon>Bacteria</taxon>
        <taxon>Bacillati</taxon>
        <taxon>Bacillota</taxon>
        <taxon>Tissierellia</taxon>
        <taxon>Tissierellales</taxon>
        <taxon>Peptoniphilaceae</taxon>
        <taxon>Peptoniphilus</taxon>
    </lineage>
</organism>
<comment type="function">
    <text evidence="7">Thiolesterase that catalyzes the hydrolysis of S-D-lactoyl-glutathione to form glutathione and D-lactic acid.</text>
</comment>
<keyword evidence="6 7" id="KW-0862">Zinc</keyword>
<accession>A0ABV2J9Z0</accession>
<feature type="binding site" evidence="7">
    <location>
        <position position="105"/>
    </location>
    <ligand>
        <name>Zn(2+)</name>
        <dbReference type="ChEBI" id="CHEBI:29105"/>
        <label>1</label>
    </ligand>
</feature>
<dbReference type="EC" id="3.1.2.6" evidence="7"/>
<dbReference type="Pfam" id="PF16123">
    <property type="entry name" value="HAGH_C"/>
    <property type="match status" value="1"/>
</dbReference>
<dbReference type="RefSeq" id="WP_354368245.1">
    <property type="nucleotide sequence ID" value="NZ_JBEPMA010000006.1"/>
</dbReference>
<evidence type="ECO:0000313" key="9">
    <source>
        <dbReference type="EMBL" id="MET3617620.1"/>
    </source>
</evidence>
<gene>
    <name evidence="7" type="primary">gloB</name>
    <name evidence="9" type="ORF">ABID14_001254</name>
</gene>
<dbReference type="Pfam" id="PF00753">
    <property type="entry name" value="Lactamase_B"/>
    <property type="match status" value="1"/>
</dbReference>
<feature type="binding site" evidence="7">
    <location>
        <position position="49"/>
    </location>
    <ligand>
        <name>Zn(2+)</name>
        <dbReference type="ChEBI" id="CHEBI:29105"/>
        <label>1</label>
    </ligand>
</feature>
<evidence type="ECO:0000256" key="2">
    <source>
        <dbReference type="ARBA" id="ARBA00004963"/>
    </source>
</evidence>
<comment type="subunit">
    <text evidence="7">Monomer.</text>
</comment>
<dbReference type="GO" id="GO:0004416">
    <property type="term" value="F:hydroxyacylglutathione hydrolase activity"/>
    <property type="evidence" value="ECO:0007669"/>
    <property type="project" value="UniProtKB-EC"/>
</dbReference>
<evidence type="ECO:0000313" key="10">
    <source>
        <dbReference type="Proteomes" id="UP001549162"/>
    </source>
</evidence>
<feature type="binding site" evidence="7">
    <location>
        <position position="54"/>
    </location>
    <ligand>
        <name>Zn(2+)</name>
        <dbReference type="ChEBI" id="CHEBI:29105"/>
        <label>2</label>
    </ligand>
</feature>
<dbReference type="InterPro" id="IPR001279">
    <property type="entry name" value="Metallo-B-lactamas"/>
</dbReference>
<dbReference type="PANTHER" id="PTHR43705:SF1">
    <property type="entry name" value="HYDROXYACYLGLUTATHIONE HYDROLASE GLOB"/>
    <property type="match status" value="1"/>
</dbReference>
<evidence type="ECO:0000256" key="1">
    <source>
        <dbReference type="ARBA" id="ARBA00001623"/>
    </source>
</evidence>
<comment type="similarity">
    <text evidence="3 7">Belongs to the metallo-beta-lactamase superfamily. Glyoxalase II family.</text>
</comment>
<feature type="domain" description="Metallo-beta-lactamase" evidence="8">
    <location>
        <begin position="11"/>
        <end position="160"/>
    </location>
</feature>